<organism evidence="2 3">
    <name type="scientific">Bryocella elongata</name>
    <dbReference type="NCBI Taxonomy" id="863522"/>
    <lineage>
        <taxon>Bacteria</taxon>
        <taxon>Pseudomonadati</taxon>
        <taxon>Acidobacteriota</taxon>
        <taxon>Terriglobia</taxon>
        <taxon>Terriglobales</taxon>
        <taxon>Acidobacteriaceae</taxon>
        <taxon>Bryocella</taxon>
    </lineage>
</organism>
<keyword evidence="3" id="KW-1185">Reference proteome</keyword>
<evidence type="ECO:0000256" key="1">
    <source>
        <dbReference type="SAM" id="MobiDB-lite"/>
    </source>
</evidence>
<evidence type="ECO:0000313" key="2">
    <source>
        <dbReference type="EMBL" id="SEG63320.1"/>
    </source>
</evidence>
<feature type="region of interest" description="Disordered" evidence="1">
    <location>
        <begin position="102"/>
        <end position="142"/>
    </location>
</feature>
<dbReference type="Proteomes" id="UP000236728">
    <property type="component" value="Unassembled WGS sequence"/>
</dbReference>
<name>A0A1H6BRP9_9BACT</name>
<dbReference type="EMBL" id="FNVA01000007">
    <property type="protein sequence ID" value="SEG63320.1"/>
    <property type="molecule type" value="Genomic_DNA"/>
</dbReference>
<proteinExistence type="predicted"/>
<dbReference type="RefSeq" id="WP_103934795.1">
    <property type="nucleotide sequence ID" value="NZ_FNVA01000007.1"/>
</dbReference>
<protein>
    <submittedName>
        <fullName evidence="2">Uncharacterized protein</fullName>
    </submittedName>
</protein>
<reference evidence="2 3" key="1">
    <citation type="submission" date="2016-10" db="EMBL/GenBank/DDBJ databases">
        <authorList>
            <person name="de Groot N.N."/>
        </authorList>
    </citation>
    <scope>NUCLEOTIDE SEQUENCE [LARGE SCALE GENOMIC DNA]</scope>
    <source>
        <strain evidence="2 3">DSM 22489</strain>
    </source>
</reference>
<evidence type="ECO:0000313" key="3">
    <source>
        <dbReference type="Proteomes" id="UP000236728"/>
    </source>
</evidence>
<dbReference type="AlphaFoldDB" id="A0A1H6BRP9"/>
<sequence length="142" mass="16114">MSETNPIYLESSETATQAKLISELASLPPKPPRSKLEPHRELIRDLRRKGRTYREISKLFADCLGLMVAHSTLHSFVKVRARHRKQVQFELPAPEIVSTSSSVSKPIAALKQKPSAPQTGRPRFVFRENEPLTLKHPEISHE</sequence>
<gene>
    <name evidence="2" type="ORF">SAMN05421819_3966</name>
</gene>
<accession>A0A1H6BRP9</accession>
<feature type="compositionally biased region" description="Basic and acidic residues" evidence="1">
    <location>
        <begin position="125"/>
        <end position="142"/>
    </location>
</feature>
<dbReference type="OrthoDB" id="9849314at2"/>